<feature type="region of interest" description="Disordered" evidence="2">
    <location>
        <begin position="32"/>
        <end position="76"/>
    </location>
</feature>
<feature type="coiled-coil region" evidence="1">
    <location>
        <begin position="286"/>
        <end position="313"/>
    </location>
</feature>
<feature type="compositionally biased region" description="Basic and acidic residues" evidence="2">
    <location>
        <begin position="48"/>
        <end position="59"/>
    </location>
</feature>
<feature type="region of interest" description="Disordered" evidence="2">
    <location>
        <begin position="470"/>
        <end position="491"/>
    </location>
</feature>
<sequence length="491" mass="54720">MDSTDGSQQRGMEDERGILIPVNVFEKLISVNESNKEESTNNVSDEVPENRSRSLKEVEIGTSVAPGAGDSGVPIETERESESNIALVYNTLEETEDHEKIQQDFIRIHERTPDQEVPFKDTLDLDNVTEIETSNEALAANGFTYAQTEAENENMVGMNIKVGETTDNDHLEGSMPTTLLVVGKGSEENYETVNPEELEAVSIPESESTTDLPVFESDAKNDDVLKYNIELKGMADKSDQKDGEDINRENIQPSETENIVSVAVMDDFDIERTSLSMTEADVNEEIERNEEKVLEMNIRIEEAKINQQDAEKEKEPITLSDQENCPEMVDLLETPIQLEELSSVQQGGVCKTSDLLDTRETESVKKVDFITSQIDKMNEALAPTDEEDDTATKVERLPVTNPADLSLPFVPNEFEAAIEFIDSETQELQKGPLICDDHPTETLAGIVSDASLASDSKRLLSEEDPLAHEEVPLRMKKRRPSQWSLVSPHSI</sequence>
<name>A0A0N8AYX6_9CRUS</name>
<accession>A0A0N8AYX6</accession>
<proteinExistence type="predicted"/>
<dbReference type="AlphaFoldDB" id="A0A0N8AYX6"/>
<dbReference type="EMBL" id="GDIP01216275">
    <property type="protein sequence ID" value="JAJ07127.1"/>
    <property type="molecule type" value="Transcribed_RNA"/>
</dbReference>
<evidence type="ECO:0000256" key="1">
    <source>
        <dbReference type="SAM" id="Coils"/>
    </source>
</evidence>
<evidence type="ECO:0000256" key="2">
    <source>
        <dbReference type="SAM" id="MobiDB-lite"/>
    </source>
</evidence>
<keyword evidence="1" id="KW-0175">Coiled coil</keyword>
<organism evidence="3">
    <name type="scientific">Daphnia magna</name>
    <dbReference type="NCBI Taxonomy" id="35525"/>
    <lineage>
        <taxon>Eukaryota</taxon>
        <taxon>Metazoa</taxon>
        <taxon>Ecdysozoa</taxon>
        <taxon>Arthropoda</taxon>
        <taxon>Crustacea</taxon>
        <taxon>Branchiopoda</taxon>
        <taxon>Diplostraca</taxon>
        <taxon>Cladocera</taxon>
        <taxon>Anomopoda</taxon>
        <taxon>Daphniidae</taxon>
        <taxon>Daphnia</taxon>
    </lineage>
</organism>
<reference evidence="3" key="1">
    <citation type="submission" date="2015-10" db="EMBL/GenBank/DDBJ databases">
        <title>Daphnia magna gene sets from two clonal populations assembled and annotated with EvidentialGene.</title>
        <authorList>
            <person name="Gilbert D."/>
            <person name="Podicheti R."/>
            <person name="Orsini L."/>
            <person name="Colbourne J."/>
            <person name="Pfrender M."/>
        </authorList>
    </citation>
    <scope>NUCLEOTIDE SEQUENCE</scope>
</reference>
<feature type="region of interest" description="Disordered" evidence="2">
    <location>
        <begin position="235"/>
        <end position="254"/>
    </location>
</feature>
<reference evidence="3" key="2">
    <citation type="submission" date="2015-10" db="EMBL/GenBank/DDBJ databases">
        <authorList>
            <person name="Gilbert D.G."/>
        </authorList>
    </citation>
    <scope>NUCLEOTIDE SEQUENCE</scope>
</reference>
<feature type="compositionally biased region" description="Basic and acidic residues" evidence="2">
    <location>
        <begin position="235"/>
        <end position="248"/>
    </location>
</feature>
<evidence type="ECO:0000313" key="3">
    <source>
        <dbReference type="EMBL" id="JAJ07127.1"/>
    </source>
</evidence>
<protein>
    <submittedName>
        <fullName evidence="3">Uncharacterized protein</fullName>
    </submittedName>
</protein>
<feature type="compositionally biased region" description="Polar residues" evidence="2">
    <location>
        <begin position="481"/>
        <end position="491"/>
    </location>
</feature>